<dbReference type="RefSeq" id="WP_242936251.1">
    <property type="nucleotide sequence ID" value="NZ_CP094326.1"/>
</dbReference>
<evidence type="ECO:0000313" key="1">
    <source>
        <dbReference type="EMBL" id="UNY97840.1"/>
    </source>
</evidence>
<evidence type="ECO:0000313" key="2">
    <source>
        <dbReference type="Proteomes" id="UP000829476"/>
    </source>
</evidence>
<proteinExistence type="predicted"/>
<name>A0ABY3YJR5_9FLAO</name>
<accession>A0ABY3YJR5</accession>
<reference evidence="1 2" key="1">
    <citation type="journal article" date="2018" name="Int. J. Syst. Evol. Microbiol.">
        <title>Zhouia spongiae sp. nov., isolated from a marine sponge.</title>
        <authorList>
            <person name="Zhuang L."/>
            <person name="Lin B."/>
            <person name="Qin F."/>
            <person name="Luo L."/>
        </authorList>
    </citation>
    <scope>NUCLEOTIDE SEQUENCE [LARGE SCALE GENOMIC DNA]</scope>
    <source>
        <strain evidence="1 2">HN-Y44</strain>
    </source>
</reference>
<gene>
    <name evidence="1" type="ORF">MQE36_12170</name>
</gene>
<keyword evidence="2" id="KW-1185">Reference proteome</keyword>
<sequence>MKVVLFSIVMTIICLNTEIYGQTLQNSSYNIYVLVDSDKSVTINDFENVKRSLISKKVKDITSGLKFNVDKNVVFKIYGHESLNLGDISDVQDLLLKGYTAECERYLLLENEKINFLDEPKWYENLKELKVLRLENN</sequence>
<dbReference type="EMBL" id="CP094326">
    <property type="protein sequence ID" value="UNY97840.1"/>
    <property type="molecule type" value="Genomic_DNA"/>
</dbReference>
<organism evidence="1 2">
    <name type="scientific">Zhouia spongiae</name>
    <dbReference type="NCBI Taxonomy" id="2202721"/>
    <lineage>
        <taxon>Bacteria</taxon>
        <taxon>Pseudomonadati</taxon>
        <taxon>Bacteroidota</taxon>
        <taxon>Flavobacteriia</taxon>
        <taxon>Flavobacteriales</taxon>
        <taxon>Flavobacteriaceae</taxon>
        <taxon>Zhouia</taxon>
    </lineage>
</organism>
<dbReference type="Proteomes" id="UP000829476">
    <property type="component" value="Chromosome"/>
</dbReference>
<protein>
    <submittedName>
        <fullName evidence="1">Uncharacterized protein</fullName>
    </submittedName>
</protein>